<dbReference type="PANTHER" id="PTHR24223:SF399">
    <property type="entry name" value="ABC TRANSPORTER ATNG"/>
    <property type="match status" value="1"/>
</dbReference>
<dbReference type="PROSITE" id="PS50929">
    <property type="entry name" value="ABC_TM1F"/>
    <property type="match status" value="2"/>
</dbReference>
<reference evidence="15 16" key="1">
    <citation type="submission" date="2018-06" db="EMBL/GenBank/DDBJ databases">
        <title>Complete Genomes of Monosporascus.</title>
        <authorList>
            <person name="Robinson A.J."/>
            <person name="Natvig D.O."/>
        </authorList>
    </citation>
    <scope>NUCLEOTIDE SEQUENCE [LARGE SCALE GENOMIC DNA]</scope>
    <source>
        <strain evidence="15 16">CBS 110550</strain>
    </source>
</reference>
<evidence type="ECO:0000256" key="7">
    <source>
        <dbReference type="ARBA" id="ARBA00022840"/>
    </source>
</evidence>
<evidence type="ECO:0000259" key="13">
    <source>
        <dbReference type="PROSITE" id="PS50893"/>
    </source>
</evidence>
<evidence type="ECO:0000256" key="8">
    <source>
        <dbReference type="ARBA" id="ARBA00022989"/>
    </source>
</evidence>
<dbReference type="Pfam" id="PF00664">
    <property type="entry name" value="ABC_membrane"/>
    <property type="match status" value="1"/>
</dbReference>
<comment type="caution">
    <text evidence="15">The sequence shown here is derived from an EMBL/GenBank/DDBJ whole genome shotgun (WGS) entry which is preliminary data.</text>
</comment>
<dbReference type="CDD" id="cd03244">
    <property type="entry name" value="ABCC_MRP_domain2"/>
    <property type="match status" value="1"/>
</dbReference>
<dbReference type="InterPro" id="IPR044726">
    <property type="entry name" value="ABCC_6TM_D2"/>
</dbReference>
<feature type="compositionally biased region" description="Basic and acidic residues" evidence="11">
    <location>
        <begin position="892"/>
        <end position="906"/>
    </location>
</feature>
<dbReference type="InterPro" id="IPR003439">
    <property type="entry name" value="ABC_transporter-like_ATP-bd"/>
</dbReference>
<evidence type="ECO:0000256" key="11">
    <source>
        <dbReference type="SAM" id="MobiDB-lite"/>
    </source>
</evidence>
<comment type="similarity">
    <text evidence="2">Belongs to the ABC transporter superfamily. ABCC family. Conjugate transporter (TC 3.A.1.208) subfamily.</text>
</comment>
<dbReference type="GO" id="GO:0005886">
    <property type="term" value="C:plasma membrane"/>
    <property type="evidence" value="ECO:0007669"/>
    <property type="project" value="UniProtKB-SubCell"/>
</dbReference>
<accession>A0A4Q4TRR2</accession>
<sequence length="1484" mass="161409">MAQTSCPDGSFGPWAGSTCRGGFDFTLYFEEAILSIPLDAIFLVAAAYITRRHFRNNIKLEQSALNRFRSISKLAIASCLVILRLALLILWADSGSGIASTRTRASVPAAALSFAGSIVYLLLSWREHERTVRPSFEIEMYLFFATLLNLARARTLSMVQESTAIPAVFTASMAVQAVGILFESWEKRRLLREPYSNWPDESLGGTFNKTLFAWLCPILLTGSRQLLTLSDLPPLDPKLESEKLETEFNEAWENVPDKSRSGALMVAWFAVHGKWILAGVIPRIFQIAFMFSQPLLVEAAVAFAATPDETRYNNLGYGLIGAYALIYTGIAVSTGQQQWRMVRAATYMRSALVPVITRKTLRIDLAQAASASALTLVTTDMETIDGGIKSMHELWAALIEIALGAYLLHRQIGQAMGIPLGVVFFVLFVALFMAVPIGLKLAEWIKASEVRVATTSHTLGKVKSYRMAGLNGIAFEAIEQLRVRELQVSRTFRLWFGAATTLPLCLASLNPVLSFAGFVGLSSSGGLSISQALTSLSILALLNRPLSSLSVALTSLAGAVASFDRIQDYLNGAEKEDKRLPSRPATGLTSYPGEKPSTVEEEDRRNNEKLSSEKTISDDESSLPPGIMATVDGTLTWPGSEKPTLDIRELAIPSAAVTVLLGPTGCGKTTLLNTILGELPLFDGTIRMRSLDTSYCAQKSWLPSGTIREAVVGNLEYDEDWYARTVAASALLPDFAALPEGDRSSLGNKGTSLSGGQKQRIAIARAVYARRQVCIFDDAFKGLDKTTSDLVMENLFGLYGLLRTSGTTSIVSSSDDRCGRFANHVVTMDAEGKIASQDGSKEAGLLLDAEAPSNQQQRTAEPSTSASALSSTEGKNEPRDARPIGVPGAGNKGEHNKEVSSVVKETDLSRQEGDAAVHKYYARAAGLHSVVFFLFALTVSAFTDAFSQIWVVWWTEAIEEDPDTSNGKWLGVYSALGIIGIMANLLAGWEIFITVITKTGLYFHSLLVKTVSRAPMSFFHTVDQGVTVNRFSQDMQLIDMELPGSALGAAMAFATVIGQAVLIGVTGRYIAIAFPFIIAVFYLIQKFYLRTSRQMRFLDIEHTAPLYSHTIEILDGLASIRAFGYEAGCLDAMCHSLNESQRPAYLLACLQQWLLFASDMTVAVMAVILITITTTLREEIGVGFMGLALTNVVAFGSTVQMLLVTWVQLEISIGAIARIKKFSTSIDAETFDEPAAGPPNADWPSQGGISFQNVSASYPSTGRVLKDISLDIAPGSKIGICGRTGSGKSSLALTLFKLIELDQGSIRIDNVELATVAPDHLRDSIVGLPQDFLTLDGSTVRYNIDPRGVKSDEQIIQILEMTQLWTHLEPRGGLDLTVTEDVLSHGELQLLAFARVLARESKVLVLDEISSSMDETTSAVVDELIRTQFQGWTIISVAHKLESIRHFDQIVVLDAGRIAERGAPDELLAEPASLFKKLYEGKVE</sequence>
<keyword evidence="7" id="KW-0067">ATP-binding</keyword>
<comment type="subcellular location">
    <subcellularLocation>
        <location evidence="1">Cell membrane</location>
        <topology evidence="1">Multi-pass membrane protein</topology>
    </subcellularLocation>
</comment>
<dbReference type="InterPro" id="IPR027417">
    <property type="entry name" value="P-loop_NTPase"/>
</dbReference>
<dbReference type="Gene3D" id="1.20.1560.10">
    <property type="entry name" value="ABC transporter type 1, transmembrane domain"/>
    <property type="match status" value="2"/>
</dbReference>
<dbReference type="CDD" id="cd18580">
    <property type="entry name" value="ABC_6TM_ABCC_D2"/>
    <property type="match status" value="1"/>
</dbReference>
<dbReference type="Gene3D" id="3.40.50.300">
    <property type="entry name" value="P-loop containing nucleotide triphosphate hydrolases"/>
    <property type="match status" value="2"/>
</dbReference>
<proteinExistence type="inferred from homology"/>
<evidence type="ECO:0000256" key="1">
    <source>
        <dbReference type="ARBA" id="ARBA00004651"/>
    </source>
</evidence>
<keyword evidence="16" id="KW-1185">Reference proteome</keyword>
<dbReference type="PROSITE" id="PS00211">
    <property type="entry name" value="ABC_TRANSPORTER_1"/>
    <property type="match status" value="2"/>
</dbReference>
<evidence type="ECO:0000256" key="3">
    <source>
        <dbReference type="ARBA" id="ARBA00022448"/>
    </source>
</evidence>
<feature type="transmembrane region" description="Helical" evidence="12">
    <location>
        <begin position="418"/>
        <end position="439"/>
    </location>
</feature>
<feature type="transmembrane region" description="Helical" evidence="12">
    <location>
        <begin position="930"/>
        <end position="953"/>
    </location>
</feature>
<keyword evidence="9 12" id="KW-0472">Membrane</keyword>
<keyword evidence="8 12" id="KW-1133">Transmembrane helix</keyword>
<feature type="transmembrane region" description="Helical" evidence="12">
    <location>
        <begin position="1069"/>
        <end position="1089"/>
    </location>
</feature>
<feature type="domain" description="ABC transmembrane type-1" evidence="14">
    <location>
        <begin position="931"/>
        <end position="1210"/>
    </location>
</feature>
<dbReference type="SUPFAM" id="SSF90123">
    <property type="entry name" value="ABC transporter transmembrane region"/>
    <property type="match status" value="2"/>
</dbReference>
<organism evidence="15 16">
    <name type="scientific">Monosporascus ibericus</name>
    <dbReference type="NCBI Taxonomy" id="155417"/>
    <lineage>
        <taxon>Eukaryota</taxon>
        <taxon>Fungi</taxon>
        <taxon>Dikarya</taxon>
        <taxon>Ascomycota</taxon>
        <taxon>Pezizomycotina</taxon>
        <taxon>Sordariomycetes</taxon>
        <taxon>Xylariomycetidae</taxon>
        <taxon>Xylariales</taxon>
        <taxon>Xylariales incertae sedis</taxon>
        <taxon>Monosporascus</taxon>
    </lineage>
</organism>
<protein>
    <recommendedName>
        <fullName evidence="17">ABC transporter</fullName>
    </recommendedName>
</protein>
<dbReference type="InterPro" id="IPR011527">
    <property type="entry name" value="ABC1_TM_dom"/>
</dbReference>
<feature type="transmembrane region" description="Helical" evidence="12">
    <location>
        <begin position="104"/>
        <end position="123"/>
    </location>
</feature>
<feature type="transmembrane region" description="Helical" evidence="12">
    <location>
        <begin position="1042"/>
        <end position="1063"/>
    </location>
</feature>
<evidence type="ECO:0000256" key="5">
    <source>
        <dbReference type="ARBA" id="ARBA00022692"/>
    </source>
</evidence>
<feature type="region of interest" description="Disordered" evidence="11">
    <location>
        <begin position="574"/>
        <end position="625"/>
    </location>
</feature>
<dbReference type="Pfam" id="PF00005">
    <property type="entry name" value="ABC_tran"/>
    <property type="match status" value="2"/>
</dbReference>
<feature type="region of interest" description="Disordered" evidence="11">
    <location>
        <begin position="851"/>
        <end position="906"/>
    </location>
</feature>
<keyword evidence="6" id="KW-0547">Nucleotide-binding</keyword>
<keyword evidence="3" id="KW-0813">Transport</keyword>
<dbReference type="FunFam" id="1.20.1560.10:FF:000066">
    <property type="entry name" value="ABC multidrug transporter (Eurofung)"/>
    <property type="match status" value="1"/>
</dbReference>
<evidence type="ECO:0000313" key="16">
    <source>
        <dbReference type="Proteomes" id="UP000293360"/>
    </source>
</evidence>
<keyword evidence="10" id="KW-0325">Glycoprotein</keyword>
<dbReference type="GO" id="GO:0140359">
    <property type="term" value="F:ABC-type transporter activity"/>
    <property type="evidence" value="ECO:0007669"/>
    <property type="project" value="InterPro"/>
</dbReference>
<dbReference type="PROSITE" id="PS50893">
    <property type="entry name" value="ABC_TRANSPORTER_2"/>
    <property type="match status" value="2"/>
</dbReference>
<feature type="domain" description="ABC transporter" evidence="13">
    <location>
        <begin position="1249"/>
        <end position="1480"/>
    </location>
</feature>
<evidence type="ECO:0008006" key="17">
    <source>
        <dbReference type="Google" id="ProtNLM"/>
    </source>
</evidence>
<dbReference type="OrthoDB" id="6500128at2759"/>
<feature type="transmembrane region" description="Helical" evidence="12">
    <location>
        <begin position="71"/>
        <end position="92"/>
    </location>
</feature>
<dbReference type="InterPro" id="IPR036640">
    <property type="entry name" value="ABC1_TM_sf"/>
</dbReference>
<keyword evidence="5 12" id="KW-0812">Transmembrane</keyword>
<dbReference type="PANTHER" id="PTHR24223">
    <property type="entry name" value="ATP-BINDING CASSETTE SUB-FAMILY C"/>
    <property type="match status" value="1"/>
</dbReference>
<evidence type="ECO:0000256" key="6">
    <source>
        <dbReference type="ARBA" id="ARBA00022741"/>
    </source>
</evidence>
<feature type="transmembrane region" description="Helical" evidence="12">
    <location>
        <begin position="315"/>
        <end position="333"/>
    </location>
</feature>
<dbReference type="SUPFAM" id="SSF52540">
    <property type="entry name" value="P-loop containing nucleoside triphosphate hydrolases"/>
    <property type="match status" value="2"/>
</dbReference>
<dbReference type="SMART" id="SM00382">
    <property type="entry name" value="AAA"/>
    <property type="match status" value="2"/>
</dbReference>
<dbReference type="EMBL" id="QJNU01000047">
    <property type="protein sequence ID" value="RYP09074.1"/>
    <property type="molecule type" value="Genomic_DNA"/>
</dbReference>
<evidence type="ECO:0000256" key="2">
    <source>
        <dbReference type="ARBA" id="ARBA00009726"/>
    </source>
</evidence>
<dbReference type="InterPro" id="IPR017871">
    <property type="entry name" value="ABC_transporter-like_CS"/>
</dbReference>
<name>A0A4Q4TRR2_9PEZI</name>
<evidence type="ECO:0000256" key="9">
    <source>
        <dbReference type="ARBA" id="ARBA00023136"/>
    </source>
</evidence>
<feature type="domain" description="ABC transmembrane type-1" evidence="14">
    <location>
        <begin position="284"/>
        <end position="558"/>
    </location>
</feature>
<gene>
    <name evidence="15" type="ORF">DL764_001495</name>
</gene>
<dbReference type="STRING" id="155417.A0A4Q4TRR2"/>
<feature type="transmembrane region" description="Helical" evidence="12">
    <location>
        <begin position="32"/>
        <end position="50"/>
    </location>
</feature>
<feature type="transmembrane region" description="Helical" evidence="12">
    <location>
        <begin position="284"/>
        <end position="303"/>
    </location>
</feature>
<dbReference type="InterPro" id="IPR003593">
    <property type="entry name" value="AAA+_ATPase"/>
</dbReference>
<keyword evidence="4" id="KW-1003">Cell membrane</keyword>
<feature type="transmembrane region" description="Helical" evidence="12">
    <location>
        <begin position="973"/>
        <end position="996"/>
    </location>
</feature>
<dbReference type="Proteomes" id="UP000293360">
    <property type="component" value="Unassembled WGS sequence"/>
</dbReference>
<evidence type="ECO:0000256" key="4">
    <source>
        <dbReference type="ARBA" id="ARBA00022475"/>
    </source>
</evidence>
<feature type="compositionally biased region" description="Basic and acidic residues" evidence="11">
    <location>
        <begin position="602"/>
        <end position="617"/>
    </location>
</feature>
<evidence type="ECO:0000313" key="15">
    <source>
        <dbReference type="EMBL" id="RYP09074.1"/>
    </source>
</evidence>
<evidence type="ECO:0000256" key="12">
    <source>
        <dbReference type="SAM" id="Phobius"/>
    </source>
</evidence>
<feature type="domain" description="ABC transporter" evidence="13">
    <location>
        <begin position="628"/>
        <end position="855"/>
    </location>
</feature>
<dbReference type="InterPro" id="IPR056227">
    <property type="entry name" value="TMD0_ABC"/>
</dbReference>
<dbReference type="FunFam" id="1.20.1560.10:FF:000055">
    <property type="entry name" value="ABC multidrug transporter (Eurofung)"/>
    <property type="match status" value="1"/>
</dbReference>
<dbReference type="GO" id="GO:0005524">
    <property type="term" value="F:ATP binding"/>
    <property type="evidence" value="ECO:0007669"/>
    <property type="project" value="UniProtKB-KW"/>
</dbReference>
<feature type="transmembrane region" description="Helical" evidence="12">
    <location>
        <begin position="1153"/>
        <end position="1172"/>
    </location>
</feature>
<evidence type="ECO:0000256" key="10">
    <source>
        <dbReference type="ARBA" id="ARBA00023180"/>
    </source>
</evidence>
<dbReference type="GO" id="GO:0016887">
    <property type="term" value="F:ATP hydrolysis activity"/>
    <property type="evidence" value="ECO:0007669"/>
    <property type="project" value="InterPro"/>
</dbReference>
<feature type="compositionally biased region" description="Polar residues" evidence="11">
    <location>
        <begin position="852"/>
        <end position="873"/>
    </location>
</feature>
<dbReference type="FunFam" id="3.40.50.300:FF:002145">
    <property type="entry name" value="ABC transporter (MsbA subfamily)"/>
    <property type="match status" value="1"/>
</dbReference>
<dbReference type="InterPro" id="IPR050173">
    <property type="entry name" value="ABC_transporter_C-like"/>
</dbReference>
<dbReference type="Pfam" id="PF24357">
    <property type="entry name" value="TMD0_ABC"/>
    <property type="match status" value="1"/>
</dbReference>
<evidence type="ECO:0000259" key="14">
    <source>
        <dbReference type="PROSITE" id="PS50929"/>
    </source>
</evidence>